<sequence length="84" mass="8947">MRAFWLLFLMTTVLLGWTWRLGQAWRAGVGSGTWLALTVPALVLAGTLLLRVVRRLEGAVSSGKADLPGVPQPGRPGGRSAPPL</sequence>
<evidence type="ECO:0000313" key="4">
    <source>
        <dbReference type="Proteomes" id="UP001163687"/>
    </source>
</evidence>
<keyword evidence="2" id="KW-0812">Transmembrane</keyword>
<gene>
    <name evidence="3" type="ORF">caldi_22400</name>
</gene>
<dbReference type="AlphaFoldDB" id="A0AA35CP95"/>
<feature type="transmembrane region" description="Helical" evidence="2">
    <location>
        <begin position="34"/>
        <end position="53"/>
    </location>
</feature>
<protein>
    <submittedName>
        <fullName evidence="3">Uncharacterized protein</fullName>
    </submittedName>
</protein>
<evidence type="ECO:0000313" key="3">
    <source>
        <dbReference type="EMBL" id="BDG61150.1"/>
    </source>
</evidence>
<accession>A0AA35CP95</accession>
<evidence type="ECO:0000256" key="1">
    <source>
        <dbReference type="SAM" id="MobiDB-lite"/>
    </source>
</evidence>
<keyword evidence="2" id="KW-0472">Membrane</keyword>
<keyword evidence="2" id="KW-1133">Transmembrane helix</keyword>
<proteinExistence type="predicted"/>
<name>A0AA35CP95_9FIRM</name>
<evidence type="ECO:0000256" key="2">
    <source>
        <dbReference type="SAM" id="Phobius"/>
    </source>
</evidence>
<reference evidence="3" key="1">
    <citation type="submission" date="2022-03" db="EMBL/GenBank/DDBJ databases">
        <title>Complete genome sequence of Caldinitratiruptor microaerophilus.</title>
        <authorList>
            <person name="Mukaiyama R."/>
            <person name="Nishiyama T."/>
            <person name="Ueda K."/>
        </authorList>
    </citation>
    <scope>NUCLEOTIDE SEQUENCE</scope>
    <source>
        <strain evidence="3">JCM 16183</strain>
    </source>
</reference>
<dbReference type="Proteomes" id="UP001163687">
    <property type="component" value="Chromosome"/>
</dbReference>
<organism evidence="3 4">
    <name type="scientific">Caldinitratiruptor microaerophilus</name>
    <dbReference type="NCBI Taxonomy" id="671077"/>
    <lineage>
        <taxon>Bacteria</taxon>
        <taxon>Bacillati</taxon>
        <taxon>Bacillota</taxon>
        <taxon>Clostridia</taxon>
        <taxon>Eubacteriales</taxon>
        <taxon>Symbiobacteriaceae</taxon>
        <taxon>Caldinitratiruptor</taxon>
    </lineage>
</organism>
<keyword evidence="4" id="KW-1185">Reference proteome</keyword>
<dbReference type="KEGG" id="cmic:caldi_22400"/>
<feature type="region of interest" description="Disordered" evidence="1">
    <location>
        <begin position="59"/>
        <end position="84"/>
    </location>
</feature>
<dbReference type="EMBL" id="AP025628">
    <property type="protein sequence ID" value="BDG61150.1"/>
    <property type="molecule type" value="Genomic_DNA"/>
</dbReference>